<comment type="caution">
    <text evidence="2">The sequence shown here is derived from an EMBL/GenBank/DDBJ whole genome shotgun (WGS) entry which is preliminary data.</text>
</comment>
<accession>A0A9P9ICD4</accession>
<dbReference type="AlphaFoldDB" id="A0A9P9ICD4"/>
<feature type="region of interest" description="Disordered" evidence="1">
    <location>
        <begin position="1"/>
        <end position="20"/>
    </location>
</feature>
<reference evidence="2" key="1">
    <citation type="journal article" date="2021" name="Nat. Commun.">
        <title>Genetic determinants of endophytism in the Arabidopsis root mycobiome.</title>
        <authorList>
            <person name="Mesny F."/>
            <person name="Miyauchi S."/>
            <person name="Thiergart T."/>
            <person name="Pickel B."/>
            <person name="Atanasova L."/>
            <person name="Karlsson M."/>
            <person name="Huettel B."/>
            <person name="Barry K.W."/>
            <person name="Haridas S."/>
            <person name="Chen C."/>
            <person name="Bauer D."/>
            <person name="Andreopoulos W."/>
            <person name="Pangilinan J."/>
            <person name="LaButti K."/>
            <person name="Riley R."/>
            <person name="Lipzen A."/>
            <person name="Clum A."/>
            <person name="Drula E."/>
            <person name="Henrissat B."/>
            <person name="Kohler A."/>
            <person name="Grigoriev I.V."/>
            <person name="Martin F.M."/>
            <person name="Hacquard S."/>
        </authorList>
    </citation>
    <scope>NUCLEOTIDE SEQUENCE</scope>
    <source>
        <strain evidence="2">MPI-CAGE-AT-0147</strain>
    </source>
</reference>
<evidence type="ECO:0000313" key="2">
    <source>
        <dbReference type="EMBL" id="KAH7115636.1"/>
    </source>
</evidence>
<dbReference type="EMBL" id="JAGMUV010000030">
    <property type="protein sequence ID" value="KAH7115636.1"/>
    <property type="molecule type" value="Genomic_DNA"/>
</dbReference>
<evidence type="ECO:0000313" key="3">
    <source>
        <dbReference type="Proteomes" id="UP000738349"/>
    </source>
</evidence>
<keyword evidence="3" id="KW-1185">Reference proteome</keyword>
<protein>
    <submittedName>
        <fullName evidence="2">Uncharacterized protein</fullName>
    </submittedName>
</protein>
<dbReference type="Proteomes" id="UP000738349">
    <property type="component" value="Unassembled WGS sequence"/>
</dbReference>
<evidence type="ECO:0000256" key="1">
    <source>
        <dbReference type="SAM" id="MobiDB-lite"/>
    </source>
</evidence>
<dbReference type="OrthoDB" id="5143345at2759"/>
<gene>
    <name evidence="2" type="ORF">EDB81DRAFT_892766</name>
</gene>
<organism evidence="2 3">
    <name type="scientific">Dactylonectria macrodidyma</name>
    <dbReference type="NCBI Taxonomy" id="307937"/>
    <lineage>
        <taxon>Eukaryota</taxon>
        <taxon>Fungi</taxon>
        <taxon>Dikarya</taxon>
        <taxon>Ascomycota</taxon>
        <taxon>Pezizomycotina</taxon>
        <taxon>Sordariomycetes</taxon>
        <taxon>Hypocreomycetidae</taxon>
        <taxon>Hypocreales</taxon>
        <taxon>Nectriaceae</taxon>
        <taxon>Dactylonectria</taxon>
    </lineage>
</organism>
<proteinExistence type="predicted"/>
<name>A0A9P9ICD4_9HYPO</name>
<sequence length="583" mass="66078">MRAAASVATPWPSPDKEVVTGASSTPAYEILCVRTIQTSEPIPINVRDLDETPPDDEYWLGCLVPADELESNSSSWASVKHLPPIHVVGKTPDDGFYEVAVAQSRVGWLLERHFPFKLKSMECLQSNVWRRSHAIERIHGMIEAERRSRSCFKRNAVSGIVSGHGRGLDRYYRLVTPCMDLLAAIEWAILIRDILASPDEVLDQFLLSYLFLSLHLLEDLCGPSAFELLQKTREAWIKELQRLEREKTTSPMHDVKAEMHEVALLRGLLESAGGIRDCSQHQFDKEASTNDNLTTLGHLFGLDSVELVPYGGSNTDKVRDVLIISKPLGCNEMDVMKLQHQISLYVQIGFSDAVYGTLPASLINALGNGTMIGAQSMIATTFRQMPWLKKPENHLPLFLYYLATSQIDDKALLEWMASVKGKCEYWQIIAGLRETQTAEQFALRLTALLCYGLVLESPDEVSEPVNGSYLCDFFQHLNRHELRNRRAMWERMVCSFRRVVNCHPTARHWLDTIIKAELPRHWTDGFSDLCWGHRLDLGETEKDACEKARSEFDDVSKRLMASDWGMKEKLGEEWEIVDGTVTL</sequence>